<sequence>MSEWHLLLIEDSDEDVEAVVRGLRRPGLNLIFHHCATGDQALDFLYRRGPYAAQWPAPRPALILLDLNLPGTDGRALLAVIKDDQELQSIPVVVLTTSNNPKDIATCYRYGANSYQIKPVDYGRFKQALQTMLDYWLQTATLPQT</sequence>
<dbReference type="SMART" id="SM00448">
    <property type="entry name" value="REC"/>
    <property type="match status" value="1"/>
</dbReference>
<dbReference type="Pfam" id="PF00072">
    <property type="entry name" value="Response_reg"/>
    <property type="match status" value="1"/>
</dbReference>
<dbReference type="Proteomes" id="UP000220527">
    <property type="component" value="Unassembled WGS sequence"/>
</dbReference>
<keyword evidence="1" id="KW-0597">Phosphoprotein</keyword>
<evidence type="ECO:0000313" key="3">
    <source>
        <dbReference type="EMBL" id="PDW03491.1"/>
    </source>
</evidence>
<protein>
    <submittedName>
        <fullName evidence="3">Two-component system response regulator</fullName>
    </submittedName>
</protein>
<dbReference type="EMBL" id="NQWI01000028">
    <property type="protein sequence ID" value="PDW03491.1"/>
    <property type="molecule type" value="Genomic_DNA"/>
</dbReference>
<dbReference type="InterPro" id="IPR001789">
    <property type="entry name" value="Sig_transdc_resp-reg_receiver"/>
</dbReference>
<dbReference type="AlphaFoldDB" id="A0A2A6RKP7"/>
<dbReference type="InterPro" id="IPR052893">
    <property type="entry name" value="TCS_response_regulator"/>
</dbReference>
<evidence type="ECO:0000256" key="1">
    <source>
        <dbReference type="PROSITE-ProRule" id="PRU00169"/>
    </source>
</evidence>
<dbReference type="RefSeq" id="WP_097643651.1">
    <property type="nucleotide sequence ID" value="NZ_NQWI01000028.1"/>
</dbReference>
<feature type="modified residue" description="4-aspartylphosphate" evidence="1">
    <location>
        <position position="66"/>
    </location>
</feature>
<dbReference type="Gene3D" id="3.40.50.2300">
    <property type="match status" value="1"/>
</dbReference>
<dbReference type="OrthoDB" id="9793549at2"/>
<comment type="caution">
    <text evidence="3">The sequence shown here is derived from an EMBL/GenBank/DDBJ whole genome shotgun (WGS) entry which is preliminary data.</text>
</comment>
<dbReference type="PANTHER" id="PTHR44520">
    <property type="entry name" value="RESPONSE REGULATOR RCP1-RELATED"/>
    <property type="match status" value="1"/>
</dbReference>
<evidence type="ECO:0000259" key="2">
    <source>
        <dbReference type="PROSITE" id="PS50110"/>
    </source>
</evidence>
<proteinExistence type="predicted"/>
<gene>
    <name evidence="3" type="ORF">CJ255_08390</name>
</gene>
<dbReference type="CDD" id="cd17557">
    <property type="entry name" value="REC_Rcp-like"/>
    <property type="match status" value="1"/>
</dbReference>
<organism evidence="3 4">
    <name type="scientific">Candidatus Viridilinea mediisalina</name>
    <dbReference type="NCBI Taxonomy" id="2024553"/>
    <lineage>
        <taxon>Bacteria</taxon>
        <taxon>Bacillati</taxon>
        <taxon>Chloroflexota</taxon>
        <taxon>Chloroflexia</taxon>
        <taxon>Chloroflexales</taxon>
        <taxon>Chloroflexineae</taxon>
        <taxon>Oscillochloridaceae</taxon>
        <taxon>Candidatus Viridilinea</taxon>
    </lineage>
</organism>
<dbReference type="PANTHER" id="PTHR44520:SF1">
    <property type="entry name" value="TWO-COMPONENT SYSTEM REGULATORY PROTEIN"/>
    <property type="match status" value="1"/>
</dbReference>
<accession>A0A2A6RKP7</accession>
<dbReference type="PROSITE" id="PS50110">
    <property type="entry name" value="RESPONSE_REGULATORY"/>
    <property type="match status" value="1"/>
</dbReference>
<evidence type="ECO:0000313" key="4">
    <source>
        <dbReference type="Proteomes" id="UP000220527"/>
    </source>
</evidence>
<name>A0A2A6RKP7_9CHLR</name>
<dbReference type="InterPro" id="IPR011006">
    <property type="entry name" value="CheY-like_superfamily"/>
</dbReference>
<dbReference type="GO" id="GO:0000160">
    <property type="term" value="P:phosphorelay signal transduction system"/>
    <property type="evidence" value="ECO:0007669"/>
    <property type="project" value="InterPro"/>
</dbReference>
<reference evidence="4" key="1">
    <citation type="submission" date="2017-08" db="EMBL/GenBank/DDBJ databases">
        <authorList>
            <person name="Grouzdev D.S."/>
            <person name="Gaisin V.A."/>
            <person name="Rysina M.S."/>
            <person name="Gorlenko V.M."/>
        </authorList>
    </citation>
    <scope>NUCLEOTIDE SEQUENCE [LARGE SCALE GENOMIC DNA]</scope>
    <source>
        <strain evidence="4">Kir15-3F</strain>
    </source>
</reference>
<feature type="domain" description="Response regulatory" evidence="2">
    <location>
        <begin position="5"/>
        <end position="133"/>
    </location>
</feature>
<keyword evidence="4" id="KW-1185">Reference proteome</keyword>
<dbReference type="SUPFAM" id="SSF52172">
    <property type="entry name" value="CheY-like"/>
    <property type="match status" value="1"/>
</dbReference>